<dbReference type="Proteomes" id="UP000198959">
    <property type="component" value="Unassembled WGS sequence"/>
</dbReference>
<feature type="signal peptide" evidence="2">
    <location>
        <begin position="1"/>
        <end position="21"/>
    </location>
</feature>
<dbReference type="RefSeq" id="WP_141725468.1">
    <property type="nucleotide sequence ID" value="NZ_FMHW01000002.1"/>
</dbReference>
<name>A0A1C6TKY1_9ACTN</name>
<proteinExistence type="predicted"/>
<dbReference type="OrthoDB" id="4950130at2"/>
<feature type="region of interest" description="Disordered" evidence="1">
    <location>
        <begin position="71"/>
        <end position="101"/>
    </location>
</feature>
<feature type="compositionally biased region" description="Basic and acidic residues" evidence="1">
    <location>
        <begin position="71"/>
        <end position="83"/>
    </location>
</feature>
<accession>A0A1C6TKY1</accession>
<reference evidence="4" key="1">
    <citation type="submission" date="2016-06" db="EMBL/GenBank/DDBJ databases">
        <authorList>
            <person name="Varghese N."/>
            <person name="Submissions Spin"/>
        </authorList>
    </citation>
    <scope>NUCLEOTIDE SEQUENCE [LARGE SCALE GENOMIC DNA]</scope>
    <source>
        <strain evidence="4">DSM 43817</strain>
    </source>
</reference>
<evidence type="ECO:0000256" key="1">
    <source>
        <dbReference type="SAM" id="MobiDB-lite"/>
    </source>
</evidence>
<evidence type="ECO:0000256" key="2">
    <source>
        <dbReference type="SAM" id="SignalP"/>
    </source>
</evidence>
<keyword evidence="2" id="KW-0732">Signal</keyword>
<organism evidence="3 4">
    <name type="scientific">Micromonospora pallida</name>
    <dbReference type="NCBI Taxonomy" id="145854"/>
    <lineage>
        <taxon>Bacteria</taxon>
        <taxon>Bacillati</taxon>
        <taxon>Actinomycetota</taxon>
        <taxon>Actinomycetes</taxon>
        <taxon>Micromonosporales</taxon>
        <taxon>Micromonosporaceae</taxon>
        <taxon>Micromonospora</taxon>
    </lineage>
</organism>
<protein>
    <submittedName>
        <fullName evidence="3">Uncharacterized protein</fullName>
    </submittedName>
</protein>
<sequence length="101" mass="10345">MRARHVAVAVVAAIALAAAVAARRPGGDSNHAGAISSEAVEKALEAAGIPPKPDQKTADAYLAALRKIDPDIVGDKDPDRIIDRAGTSAAPSRTGRTTKPR</sequence>
<evidence type="ECO:0000313" key="4">
    <source>
        <dbReference type="Proteomes" id="UP000198959"/>
    </source>
</evidence>
<evidence type="ECO:0000313" key="3">
    <source>
        <dbReference type="EMBL" id="SCL42205.1"/>
    </source>
</evidence>
<keyword evidence="4" id="KW-1185">Reference proteome</keyword>
<dbReference type="STRING" id="145854.GA0074692_6709"/>
<gene>
    <name evidence="3" type="ORF">GA0074692_6709</name>
</gene>
<feature type="chain" id="PRO_5008746824" evidence="2">
    <location>
        <begin position="22"/>
        <end position="101"/>
    </location>
</feature>
<dbReference type="EMBL" id="FMHW01000002">
    <property type="protein sequence ID" value="SCL42205.1"/>
    <property type="molecule type" value="Genomic_DNA"/>
</dbReference>
<dbReference type="AlphaFoldDB" id="A0A1C6TKY1"/>